<protein>
    <submittedName>
        <fullName evidence="2">Uncharacterized protein</fullName>
    </submittedName>
</protein>
<comment type="caution">
    <text evidence="2">The sequence shown here is derived from an EMBL/GenBank/DDBJ whole genome shotgun (WGS) entry which is preliminary data.</text>
</comment>
<evidence type="ECO:0000256" key="1">
    <source>
        <dbReference type="SAM" id="SignalP"/>
    </source>
</evidence>
<feature type="signal peptide" evidence="1">
    <location>
        <begin position="1"/>
        <end position="22"/>
    </location>
</feature>
<gene>
    <name evidence="2" type="ORF">JKP88DRAFT_268194</name>
</gene>
<organism evidence="2 3">
    <name type="scientific">Tribonema minus</name>
    <dbReference type="NCBI Taxonomy" id="303371"/>
    <lineage>
        <taxon>Eukaryota</taxon>
        <taxon>Sar</taxon>
        <taxon>Stramenopiles</taxon>
        <taxon>Ochrophyta</taxon>
        <taxon>PX clade</taxon>
        <taxon>Xanthophyceae</taxon>
        <taxon>Tribonematales</taxon>
        <taxon>Tribonemataceae</taxon>
        <taxon>Tribonema</taxon>
    </lineage>
</organism>
<dbReference type="AlphaFoldDB" id="A0A835Z6F2"/>
<evidence type="ECO:0000313" key="2">
    <source>
        <dbReference type="EMBL" id="KAG5185855.1"/>
    </source>
</evidence>
<name>A0A835Z6F2_9STRA</name>
<keyword evidence="1" id="KW-0732">Signal</keyword>
<evidence type="ECO:0000313" key="3">
    <source>
        <dbReference type="Proteomes" id="UP000664859"/>
    </source>
</evidence>
<dbReference type="Proteomes" id="UP000664859">
    <property type="component" value="Unassembled WGS sequence"/>
</dbReference>
<sequence length="261" mass="27592">MGVFTYSASALSLLAMWTTAFASDLGAFEEKLPKIQNAGDWNKYSERYVRILIEKGGSSKWPPCKGSHVRLALSLDRNSYSGTDGNSSGSSVNVDYRKDVFRDCSEGETSATSYATSYYAPDCCKDSMSLSGGSGIGKVGSFKALVGSGDQIHAEVSFKLPLYDDGENVKATAVVSFTLDCVKSYVTRDTSTSESCYGGDCISSQGKGTNYSCSSRGGDATLAGTIDLQGINVKFDVANMPTGYFRSAVAKLSDASSAAVQ</sequence>
<dbReference type="EMBL" id="JAFCMP010000119">
    <property type="protein sequence ID" value="KAG5185855.1"/>
    <property type="molecule type" value="Genomic_DNA"/>
</dbReference>
<feature type="chain" id="PRO_5032564974" evidence="1">
    <location>
        <begin position="23"/>
        <end position="261"/>
    </location>
</feature>
<reference evidence="2" key="1">
    <citation type="submission" date="2021-02" db="EMBL/GenBank/DDBJ databases">
        <title>First Annotated Genome of the Yellow-green Alga Tribonema minus.</title>
        <authorList>
            <person name="Mahan K.M."/>
        </authorList>
    </citation>
    <scope>NUCLEOTIDE SEQUENCE</scope>
    <source>
        <strain evidence="2">UTEX B ZZ1240</strain>
    </source>
</reference>
<proteinExistence type="predicted"/>
<accession>A0A835Z6F2</accession>
<keyword evidence="3" id="KW-1185">Reference proteome</keyword>